<keyword evidence="2" id="KW-1185">Reference proteome</keyword>
<organism evidence="1 2">
    <name type="scientific">Magallana gigas</name>
    <name type="common">Pacific oyster</name>
    <name type="synonym">Crassostrea gigas</name>
    <dbReference type="NCBI Taxonomy" id="29159"/>
    <lineage>
        <taxon>Eukaryota</taxon>
        <taxon>Metazoa</taxon>
        <taxon>Spiralia</taxon>
        <taxon>Lophotrochozoa</taxon>
        <taxon>Mollusca</taxon>
        <taxon>Bivalvia</taxon>
        <taxon>Autobranchia</taxon>
        <taxon>Pteriomorphia</taxon>
        <taxon>Ostreida</taxon>
        <taxon>Ostreoidea</taxon>
        <taxon>Ostreidae</taxon>
        <taxon>Magallana</taxon>
    </lineage>
</organism>
<dbReference type="EnsemblMetazoa" id="G17555.1">
    <property type="protein sequence ID" value="G17555.1:cds"/>
    <property type="gene ID" value="G17555"/>
</dbReference>
<dbReference type="SUPFAM" id="SSF48371">
    <property type="entry name" value="ARM repeat"/>
    <property type="match status" value="1"/>
</dbReference>
<proteinExistence type="predicted"/>
<evidence type="ECO:0000313" key="1">
    <source>
        <dbReference type="EnsemblMetazoa" id="G17555.1:cds"/>
    </source>
</evidence>
<dbReference type="AlphaFoldDB" id="A0A8W8JAG1"/>
<reference evidence="1" key="1">
    <citation type="submission" date="2022-08" db="UniProtKB">
        <authorList>
            <consortium name="EnsemblMetazoa"/>
        </authorList>
    </citation>
    <scope>IDENTIFICATION</scope>
    <source>
        <strain evidence="1">05x7-T-G4-1.051#20</strain>
    </source>
</reference>
<protein>
    <recommendedName>
        <fullName evidence="3">HEAT repeat domain-containing protein</fullName>
    </recommendedName>
</protein>
<accession>A0A8W8JAG1</accession>
<sequence>MCPCRVKKDLSDFWARVIEMADDEDVLVRKQVLHTLCDGSPAHLEFQVVEMLEIFNRDKDAQIRRTAHKVFGVTQAGLQKTISVDTYRNKYTPDHKKGS</sequence>
<dbReference type="InterPro" id="IPR016024">
    <property type="entry name" value="ARM-type_fold"/>
</dbReference>
<dbReference type="Proteomes" id="UP000005408">
    <property type="component" value="Unassembled WGS sequence"/>
</dbReference>
<evidence type="ECO:0000313" key="2">
    <source>
        <dbReference type="Proteomes" id="UP000005408"/>
    </source>
</evidence>
<name>A0A8W8JAG1_MAGGI</name>
<evidence type="ECO:0008006" key="3">
    <source>
        <dbReference type="Google" id="ProtNLM"/>
    </source>
</evidence>